<feature type="region of interest" description="Disordered" evidence="1">
    <location>
        <begin position="142"/>
        <end position="171"/>
    </location>
</feature>
<accession>A0A916QIU6</accession>
<proteinExistence type="predicted"/>
<keyword evidence="2" id="KW-0472">Membrane</keyword>
<feature type="transmembrane region" description="Helical" evidence="2">
    <location>
        <begin position="17"/>
        <end position="34"/>
    </location>
</feature>
<evidence type="ECO:0000256" key="2">
    <source>
        <dbReference type="SAM" id="Phobius"/>
    </source>
</evidence>
<reference evidence="4" key="1">
    <citation type="submission" date="2020-08" db="EMBL/GenBank/DDBJ databases">
        <title>Taxonomic study for Lactobacillus species isolated from hardwood bark.</title>
        <authorList>
            <person name="Tohno M."/>
            <person name="Tanizawa Y."/>
        </authorList>
    </citation>
    <scope>NUCLEOTIDE SEQUENCE</scope>
    <source>
        <strain evidence="4">B40</strain>
    </source>
</reference>
<dbReference type="PANTHER" id="PTHR21180:SF32">
    <property type="entry name" value="ENDONUCLEASE_EXONUCLEASE_PHOSPHATASE FAMILY DOMAIN-CONTAINING PROTEIN 1"/>
    <property type="match status" value="1"/>
</dbReference>
<evidence type="ECO:0000259" key="3">
    <source>
        <dbReference type="SMART" id="SM00278"/>
    </source>
</evidence>
<dbReference type="EMBL" id="BMAY01000005">
    <property type="protein sequence ID" value="GFZ26932.1"/>
    <property type="molecule type" value="Genomic_DNA"/>
</dbReference>
<dbReference type="NCBIfam" id="TIGR00426">
    <property type="entry name" value="competence protein ComEA helix-hairpin-helix repeat region"/>
    <property type="match status" value="1"/>
</dbReference>
<feature type="domain" description="Helix-hairpin-helix DNA-binding motif class 1" evidence="3">
    <location>
        <begin position="179"/>
        <end position="198"/>
    </location>
</feature>
<organism evidence="4 5">
    <name type="scientific">Lactobacillus corticis</name>
    <dbReference type="NCBI Taxonomy" id="2201249"/>
    <lineage>
        <taxon>Bacteria</taxon>
        <taxon>Bacillati</taxon>
        <taxon>Bacillota</taxon>
        <taxon>Bacilli</taxon>
        <taxon>Lactobacillales</taxon>
        <taxon>Lactobacillaceae</taxon>
        <taxon>Lactobacillus</taxon>
    </lineage>
</organism>
<dbReference type="InterPro" id="IPR019554">
    <property type="entry name" value="Soluble_ligand-bd"/>
</dbReference>
<feature type="domain" description="Helix-hairpin-helix DNA-binding motif class 1" evidence="3">
    <location>
        <begin position="209"/>
        <end position="228"/>
    </location>
</feature>
<dbReference type="SMART" id="SM00278">
    <property type="entry name" value="HhH1"/>
    <property type="match status" value="2"/>
</dbReference>
<dbReference type="InterPro" id="IPR051675">
    <property type="entry name" value="Endo/Exo/Phosphatase_dom_1"/>
</dbReference>
<dbReference type="AlphaFoldDB" id="A0A916QIU6"/>
<sequence length="231" mass="24010">MQKIIDKITNLLRTNRLLALVIGVGAIALVCFNFKGKETGNDALPALTSSSAQISSVSASGAAVSSTKASSSSKVTIDISGAVKHGGVYTLHTGARLADAIEAAGGLSQRAQIKAINRAQLLNDQDKLYIPFKGEKVANQLASNPENTGSLSSSSSSNSPTSGSNQSGEKINLNTASVSDLQKLSGVGEKRAEQIIAYREQNGGFKKIEDLMQVSGIGEKTFASLKDQLAV</sequence>
<protein>
    <submittedName>
        <fullName evidence="4">Competence protein ComEA</fullName>
    </submittedName>
</protein>
<comment type="caution">
    <text evidence="4">The sequence shown here is derived from an EMBL/GenBank/DDBJ whole genome shotgun (WGS) entry which is preliminary data.</text>
</comment>
<dbReference type="SUPFAM" id="SSF47781">
    <property type="entry name" value="RuvA domain 2-like"/>
    <property type="match status" value="1"/>
</dbReference>
<keyword evidence="2" id="KW-1133">Transmembrane helix</keyword>
<evidence type="ECO:0000313" key="5">
    <source>
        <dbReference type="Proteomes" id="UP000677218"/>
    </source>
</evidence>
<keyword evidence="5" id="KW-1185">Reference proteome</keyword>
<dbReference type="GO" id="GO:0006281">
    <property type="term" value="P:DNA repair"/>
    <property type="evidence" value="ECO:0007669"/>
    <property type="project" value="InterPro"/>
</dbReference>
<dbReference type="InterPro" id="IPR010994">
    <property type="entry name" value="RuvA_2-like"/>
</dbReference>
<dbReference type="Pfam" id="PF10531">
    <property type="entry name" value="SLBB"/>
    <property type="match status" value="1"/>
</dbReference>
<dbReference type="Gene3D" id="3.10.560.10">
    <property type="entry name" value="Outer membrane lipoprotein wza domain like"/>
    <property type="match status" value="1"/>
</dbReference>
<dbReference type="Gene3D" id="1.10.150.280">
    <property type="entry name" value="AF1531-like domain"/>
    <property type="match status" value="1"/>
</dbReference>
<dbReference type="RefSeq" id="WP_212780629.1">
    <property type="nucleotide sequence ID" value="NZ_BMAY01000005.1"/>
</dbReference>
<dbReference type="PANTHER" id="PTHR21180">
    <property type="entry name" value="ENDONUCLEASE/EXONUCLEASE/PHOSPHATASE FAMILY DOMAIN-CONTAINING PROTEIN 1"/>
    <property type="match status" value="1"/>
</dbReference>
<keyword evidence="2" id="KW-0812">Transmembrane</keyword>
<evidence type="ECO:0000313" key="4">
    <source>
        <dbReference type="EMBL" id="GFZ26932.1"/>
    </source>
</evidence>
<dbReference type="Pfam" id="PF12836">
    <property type="entry name" value="HHH_3"/>
    <property type="match status" value="1"/>
</dbReference>
<dbReference type="GO" id="GO:0015627">
    <property type="term" value="C:type II protein secretion system complex"/>
    <property type="evidence" value="ECO:0007669"/>
    <property type="project" value="TreeGrafter"/>
</dbReference>
<dbReference type="GO" id="GO:0003677">
    <property type="term" value="F:DNA binding"/>
    <property type="evidence" value="ECO:0007669"/>
    <property type="project" value="InterPro"/>
</dbReference>
<dbReference type="Proteomes" id="UP000677218">
    <property type="component" value="Unassembled WGS sequence"/>
</dbReference>
<dbReference type="InterPro" id="IPR003583">
    <property type="entry name" value="Hlx-hairpin-Hlx_DNA-bd_motif"/>
</dbReference>
<dbReference type="InterPro" id="IPR004509">
    <property type="entry name" value="Competence_ComEA_HhH"/>
</dbReference>
<feature type="compositionally biased region" description="Low complexity" evidence="1">
    <location>
        <begin position="143"/>
        <end position="167"/>
    </location>
</feature>
<name>A0A916QIU6_9LACO</name>
<evidence type="ECO:0000256" key="1">
    <source>
        <dbReference type="SAM" id="MobiDB-lite"/>
    </source>
</evidence>
<dbReference type="GO" id="GO:0015628">
    <property type="term" value="P:protein secretion by the type II secretion system"/>
    <property type="evidence" value="ECO:0007669"/>
    <property type="project" value="TreeGrafter"/>
</dbReference>
<gene>
    <name evidence="4" type="primary">comEA</name>
    <name evidence="4" type="ORF">LCB40_08120</name>
</gene>